<feature type="transmembrane region" description="Helical" evidence="1">
    <location>
        <begin position="51"/>
        <end position="78"/>
    </location>
</feature>
<reference evidence="3" key="1">
    <citation type="submission" date="2021-02" db="EMBL/GenBank/DDBJ databases">
        <authorList>
            <person name="Nowell W R."/>
        </authorList>
    </citation>
    <scope>NUCLEOTIDE SEQUENCE</scope>
    <source>
        <strain evidence="3">Ploen Becks lab</strain>
    </source>
</reference>
<keyword evidence="1" id="KW-1133">Transmembrane helix</keyword>
<feature type="chain" id="PRO_5032681864" evidence="2">
    <location>
        <begin position="22"/>
        <end position="94"/>
    </location>
</feature>
<name>A0A814DNZ9_9BILA</name>
<comment type="caution">
    <text evidence="3">The sequence shown here is derived from an EMBL/GenBank/DDBJ whole genome shotgun (WGS) entry which is preliminary data.</text>
</comment>
<dbReference type="AlphaFoldDB" id="A0A814DNZ9"/>
<evidence type="ECO:0000256" key="1">
    <source>
        <dbReference type="SAM" id="Phobius"/>
    </source>
</evidence>
<proteinExistence type="predicted"/>
<dbReference type="OrthoDB" id="9997614at2759"/>
<organism evidence="3 4">
    <name type="scientific">Brachionus calyciflorus</name>
    <dbReference type="NCBI Taxonomy" id="104777"/>
    <lineage>
        <taxon>Eukaryota</taxon>
        <taxon>Metazoa</taxon>
        <taxon>Spiralia</taxon>
        <taxon>Gnathifera</taxon>
        <taxon>Rotifera</taxon>
        <taxon>Eurotatoria</taxon>
        <taxon>Monogononta</taxon>
        <taxon>Pseudotrocha</taxon>
        <taxon>Ploima</taxon>
        <taxon>Brachionidae</taxon>
        <taxon>Brachionus</taxon>
    </lineage>
</organism>
<accession>A0A814DNZ9</accession>
<feature type="signal peptide" evidence="2">
    <location>
        <begin position="1"/>
        <end position="21"/>
    </location>
</feature>
<gene>
    <name evidence="3" type="ORF">OXX778_LOCUS14251</name>
</gene>
<evidence type="ECO:0000256" key="2">
    <source>
        <dbReference type="SAM" id="SignalP"/>
    </source>
</evidence>
<evidence type="ECO:0000313" key="3">
    <source>
        <dbReference type="EMBL" id="CAF0957105.1"/>
    </source>
</evidence>
<keyword evidence="4" id="KW-1185">Reference proteome</keyword>
<protein>
    <submittedName>
        <fullName evidence="3">Uncharacterized protein</fullName>
    </submittedName>
</protein>
<dbReference type="Proteomes" id="UP000663879">
    <property type="component" value="Unassembled WGS sequence"/>
</dbReference>
<dbReference type="EMBL" id="CAJNOC010002900">
    <property type="protein sequence ID" value="CAF0957105.1"/>
    <property type="molecule type" value="Genomic_DNA"/>
</dbReference>
<keyword evidence="1" id="KW-0812">Transmembrane</keyword>
<keyword evidence="1" id="KW-0472">Membrane</keyword>
<evidence type="ECO:0000313" key="4">
    <source>
        <dbReference type="Proteomes" id="UP000663879"/>
    </source>
</evidence>
<keyword evidence="2" id="KW-0732">Signal</keyword>
<sequence length="94" mass="10528">MIRSIILAITSLLFTIKSISCSEKISQEELIALTRDHWGRENPDQLLQGFIPVWAIVIYIIAATCLVISLVSGVCYLFGCKNPNKQKFISLSDQ</sequence>